<sequence>MKSRFFIACALIMLSSCNWFHESKNVQIAIIELKVPNESNANLIRGADLAVEELNSKGGLLGRHIVLKHIKTNDDVNEGMVVAESLTREPNLIAVIGHVSSDVTLPVSSIYERNQILMITPTATSDSITENKRNYIFRMIPKNTEIGRSLASYFVNHGYKKAIVFYPRTEYGLDLANNFEKRATSLGINIVDRRSYYEQSGNYTDLFDFWNQHYEFDSILLIGTLPEGAYILNQIREAPIDVPIISGDTFANDEIIKLCGKHSEGLVAVAFAQLDYFKNSRLAAFREAYLKKYKSEPDQFSILGYDSILLVANAATSKKSLATSDIADYFHNHAYRGLVSTYLFDGYGNNIKFKTPYLMQVKKGAFTFIKERQ</sequence>
<keyword evidence="6" id="KW-1185">Reference proteome</keyword>
<dbReference type="RefSeq" id="WP_058481061.1">
    <property type="nucleotide sequence ID" value="NZ_CAAAIQ010000002.1"/>
</dbReference>
<dbReference type="PANTHER" id="PTHR30483">
    <property type="entry name" value="LEUCINE-SPECIFIC-BINDING PROTEIN"/>
    <property type="match status" value="1"/>
</dbReference>
<comment type="caution">
    <text evidence="5">The sequence shown here is derived from an EMBL/GenBank/DDBJ whole genome shotgun (WGS) entry which is preliminary data.</text>
</comment>
<feature type="chain" id="PRO_5006919313" evidence="3">
    <location>
        <begin position="22"/>
        <end position="373"/>
    </location>
</feature>
<proteinExistence type="inferred from homology"/>
<dbReference type="PATRIC" id="fig|66969.6.peg.2630"/>
<dbReference type="Proteomes" id="UP000054729">
    <property type="component" value="Unassembled WGS sequence"/>
</dbReference>
<keyword evidence="2 3" id="KW-0732">Signal</keyword>
<dbReference type="PROSITE" id="PS51257">
    <property type="entry name" value="PROKAR_LIPOPROTEIN"/>
    <property type="match status" value="1"/>
</dbReference>
<organism evidence="5 6">
    <name type="scientific">Legionella waltersii</name>
    <dbReference type="NCBI Taxonomy" id="66969"/>
    <lineage>
        <taxon>Bacteria</taxon>
        <taxon>Pseudomonadati</taxon>
        <taxon>Pseudomonadota</taxon>
        <taxon>Gammaproteobacteria</taxon>
        <taxon>Legionellales</taxon>
        <taxon>Legionellaceae</taxon>
        <taxon>Legionella</taxon>
    </lineage>
</organism>
<evidence type="ECO:0000259" key="4">
    <source>
        <dbReference type="Pfam" id="PF13458"/>
    </source>
</evidence>
<evidence type="ECO:0000313" key="5">
    <source>
        <dbReference type="EMBL" id="KTD75486.1"/>
    </source>
</evidence>
<dbReference type="SUPFAM" id="SSF53822">
    <property type="entry name" value="Periplasmic binding protein-like I"/>
    <property type="match status" value="1"/>
</dbReference>
<evidence type="ECO:0000256" key="1">
    <source>
        <dbReference type="ARBA" id="ARBA00010062"/>
    </source>
</evidence>
<protein>
    <submittedName>
        <fullName evidence="5">Leucine-, isoleucine-, valine-, threonine-, and alanine-binding protein</fullName>
    </submittedName>
</protein>
<dbReference type="Pfam" id="PF13458">
    <property type="entry name" value="Peripla_BP_6"/>
    <property type="match status" value="1"/>
</dbReference>
<dbReference type="EMBL" id="LNZB01000056">
    <property type="protein sequence ID" value="KTD75486.1"/>
    <property type="molecule type" value="Genomic_DNA"/>
</dbReference>
<feature type="signal peptide" evidence="3">
    <location>
        <begin position="1"/>
        <end position="21"/>
    </location>
</feature>
<reference evidence="5 6" key="1">
    <citation type="submission" date="2015-11" db="EMBL/GenBank/DDBJ databases">
        <title>Genomic analysis of 38 Legionella species identifies large and diverse effector repertoires.</title>
        <authorList>
            <person name="Burstein D."/>
            <person name="Amaro F."/>
            <person name="Zusman T."/>
            <person name="Lifshitz Z."/>
            <person name="Cohen O."/>
            <person name="Gilbert J.A."/>
            <person name="Pupko T."/>
            <person name="Shuman H.A."/>
            <person name="Segal G."/>
        </authorList>
    </citation>
    <scope>NUCLEOTIDE SEQUENCE [LARGE SCALE GENOMIC DNA]</scope>
    <source>
        <strain evidence="5 6">ATCC 51914</strain>
    </source>
</reference>
<dbReference type="Gene3D" id="3.40.50.2300">
    <property type="match status" value="2"/>
</dbReference>
<evidence type="ECO:0000313" key="6">
    <source>
        <dbReference type="Proteomes" id="UP000054729"/>
    </source>
</evidence>
<dbReference type="InterPro" id="IPR051010">
    <property type="entry name" value="BCAA_transport"/>
</dbReference>
<dbReference type="InterPro" id="IPR028082">
    <property type="entry name" value="Peripla_BP_I"/>
</dbReference>
<dbReference type="OrthoDB" id="9768386at2"/>
<feature type="domain" description="Leucine-binding protein" evidence="4">
    <location>
        <begin position="41"/>
        <end position="363"/>
    </location>
</feature>
<gene>
    <name evidence="5" type="primary">braC</name>
    <name evidence="5" type="ORF">Lwal_2424</name>
</gene>
<dbReference type="InterPro" id="IPR028081">
    <property type="entry name" value="Leu-bd"/>
</dbReference>
<evidence type="ECO:0000256" key="3">
    <source>
        <dbReference type="SAM" id="SignalP"/>
    </source>
</evidence>
<dbReference type="PANTHER" id="PTHR30483:SF6">
    <property type="entry name" value="PERIPLASMIC BINDING PROTEIN OF ABC TRANSPORTER FOR NATURAL AMINO ACIDS"/>
    <property type="match status" value="1"/>
</dbReference>
<evidence type="ECO:0000256" key="2">
    <source>
        <dbReference type="ARBA" id="ARBA00022729"/>
    </source>
</evidence>
<dbReference type="STRING" id="66969.Lwal_2424"/>
<name>A0A0W1A293_9GAMM</name>
<dbReference type="AlphaFoldDB" id="A0A0W1A293"/>
<comment type="similarity">
    <text evidence="1">Belongs to the leucine-binding protein family.</text>
</comment>
<accession>A0A0W1A293</accession>